<dbReference type="CDD" id="cd06267">
    <property type="entry name" value="PBP1_LacI_sugar_binding-like"/>
    <property type="match status" value="1"/>
</dbReference>
<gene>
    <name evidence="5" type="ORF">SAMN05421747_11479</name>
</gene>
<reference evidence="5 6" key="1">
    <citation type="submission" date="2016-10" db="EMBL/GenBank/DDBJ databases">
        <authorList>
            <person name="de Groot N.N."/>
        </authorList>
    </citation>
    <scope>NUCLEOTIDE SEQUENCE [LARGE SCALE GENOMIC DNA]</scope>
    <source>
        <strain evidence="5 6">DSM 22900</strain>
    </source>
</reference>
<evidence type="ECO:0000256" key="2">
    <source>
        <dbReference type="ARBA" id="ARBA00023125"/>
    </source>
</evidence>
<keyword evidence="6" id="KW-1185">Reference proteome</keyword>
<evidence type="ECO:0000313" key="6">
    <source>
        <dbReference type="Proteomes" id="UP000199577"/>
    </source>
</evidence>
<dbReference type="SUPFAM" id="SSF53822">
    <property type="entry name" value="Periplasmic binding protein-like I"/>
    <property type="match status" value="1"/>
</dbReference>
<dbReference type="Gene3D" id="1.10.260.40">
    <property type="entry name" value="lambda repressor-like DNA-binding domains"/>
    <property type="match status" value="1"/>
</dbReference>
<protein>
    <submittedName>
        <fullName evidence="5">LacI family transcriptional regulator</fullName>
    </submittedName>
</protein>
<dbReference type="STRING" id="623281.SAMN05421747_11479"/>
<organism evidence="5 6">
    <name type="scientific">Parapedobacter composti</name>
    <dbReference type="NCBI Taxonomy" id="623281"/>
    <lineage>
        <taxon>Bacteria</taxon>
        <taxon>Pseudomonadati</taxon>
        <taxon>Bacteroidota</taxon>
        <taxon>Sphingobacteriia</taxon>
        <taxon>Sphingobacteriales</taxon>
        <taxon>Sphingobacteriaceae</taxon>
        <taxon>Parapedobacter</taxon>
    </lineage>
</organism>
<dbReference type="GO" id="GO:0003700">
    <property type="term" value="F:DNA-binding transcription factor activity"/>
    <property type="evidence" value="ECO:0007669"/>
    <property type="project" value="TreeGrafter"/>
</dbReference>
<feature type="domain" description="HTH lacI-type" evidence="4">
    <location>
        <begin position="20"/>
        <end position="74"/>
    </location>
</feature>
<evidence type="ECO:0000256" key="1">
    <source>
        <dbReference type="ARBA" id="ARBA00023015"/>
    </source>
</evidence>
<evidence type="ECO:0000259" key="4">
    <source>
        <dbReference type="PROSITE" id="PS50932"/>
    </source>
</evidence>
<keyword evidence="1" id="KW-0805">Transcription regulation</keyword>
<keyword evidence="3" id="KW-0804">Transcription</keyword>
<keyword evidence="2" id="KW-0238">DNA-binding</keyword>
<name>A0A1I1K431_9SPHI</name>
<dbReference type="GO" id="GO:0000976">
    <property type="term" value="F:transcription cis-regulatory region binding"/>
    <property type="evidence" value="ECO:0007669"/>
    <property type="project" value="TreeGrafter"/>
</dbReference>
<proteinExistence type="predicted"/>
<dbReference type="Pfam" id="PF00356">
    <property type="entry name" value="LacI"/>
    <property type="match status" value="1"/>
</dbReference>
<dbReference type="SUPFAM" id="SSF47413">
    <property type="entry name" value="lambda repressor-like DNA-binding domains"/>
    <property type="match status" value="1"/>
</dbReference>
<dbReference type="EMBL" id="FOLL01000014">
    <property type="protein sequence ID" value="SFC55486.1"/>
    <property type="molecule type" value="Genomic_DNA"/>
</dbReference>
<dbReference type="InterPro" id="IPR010982">
    <property type="entry name" value="Lambda_DNA-bd_dom_sf"/>
</dbReference>
<dbReference type="InterPro" id="IPR028082">
    <property type="entry name" value="Peripla_BP_I"/>
</dbReference>
<dbReference type="PANTHER" id="PTHR30146">
    <property type="entry name" value="LACI-RELATED TRANSCRIPTIONAL REPRESSOR"/>
    <property type="match status" value="1"/>
</dbReference>
<evidence type="ECO:0000313" key="5">
    <source>
        <dbReference type="EMBL" id="SFC55486.1"/>
    </source>
</evidence>
<dbReference type="Proteomes" id="UP000199577">
    <property type="component" value="Unassembled WGS sequence"/>
</dbReference>
<evidence type="ECO:0000256" key="3">
    <source>
        <dbReference type="ARBA" id="ARBA00023163"/>
    </source>
</evidence>
<dbReference type="SMART" id="SM00354">
    <property type="entry name" value="HTH_LACI"/>
    <property type="match status" value="1"/>
</dbReference>
<dbReference type="AlphaFoldDB" id="A0A1I1K431"/>
<dbReference type="InterPro" id="IPR000843">
    <property type="entry name" value="HTH_LacI"/>
</dbReference>
<dbReference type="Gene3D" id="3.40.50.2300">
    <property type="match status" value="2"/>
</dbReference>
<sequence>MIFLLLAVELVINLFDLKKVTILDIAKELNITFSTVARALNDHPAISAATKQSVRETAERLGYRPNKVASSLRSGKTKIIGILVPRLDVSFFSSVVHGVEGVMNENGYTILLYQSQESLKQENKGIETFLRSRVDGIIASISLETEVAGSYAEIRDRNIPLAFFDRVPPELNVPSVTIDDYRGGFMATEHLIASGYRRIVHINQYRNINIFNERLRGYLDALERYGIPVDERLIIRGDFSLEFGRQCVRDLLAEGIDFDAVFTLEDFTAMGVVQELKASGKRIPEEVGVVGFANEAFTSLVSPTISTVDQRTVEMGEEIARLFLKLLKKGDYYKHKPEKLVLEPKLLIRESSSRRHFPPSSGR</sequence>
<accession>A0A1I1K431</accession>
<dbReference type="PANTHER" id="PTHR30146:SF109">
    <property type="entry name" value="HTH-TYPE TRANSCRIPTIONAL REGULATOR GALS"/>
    <property type="match status" value="1"/>
</dbReference>
<dbReference type="CDD" id="cd01392">
    <property type="entry name" value="HTH_LacI"/>
    <property type="match status" value="1"/>
</dbReference>
<dbReference type="Pfam" id="PF00532">
    <property type="entry name" value="Peripla_BP_1"/>
    <property type="match status" value="1"/>
</dbReference>
<dbReference type="InterPro" id="IPR001761">
    <property type="entry name" value="Peripla_BP/Lac1_sug-bd_dom"/>
</dbReference>
<dbReference type="PROSITE" id="PS50932">
    <property type="entry name" value="HTH_LACI_2"/>
    <property type="match status" value="1"/>
</dbReference>